<dbReference type="InterPro" id="IPR014198">
    <property type="entry name" value="Spore_III_AB"/>
</dbReference>
<keyword evidence="2" id="KW-1185">Reference proteome</keyword>
<dbReference type="Pfam" id="PF09548">
    <property type="entry name" value="Spore_III_AB"/>
    <property type="match status" value="1"/>
</dbReference>
<dbReference type="EMBL" id="VWXL01000108">
    <property type="protein sequence ID" value="MVB12993.1"/>
    <property type="molecule type" value="Genomic_DNA"/>
</dbReference>
<gene>
    <name evidence="1" type="ORF">CAFE_37460</name>
</gene>
<reference evidence="1 2" key="1">
    <citation type="submission" date="2019-09" db="EMBL/GenBank/DDBJ databases">
        <title>Genome sequence of Clostridium sp. EA1.</title>
        <authorList>
            <person name="Poehlein A."/>
            <person name="Bengelsdorf F.R."/>
            <person name="Daniel R."/>
        </authorList>
    </citation>
    <scope>NUCLEOTIDE SEQUENCE [LARGE SCALE GENOMIC DNA]</scope>
    <source>
        <strain evidence="1 2">EA1</strain>
    </source>
</reference>
<name>A0A6N8I659_9FIRM</name>
<dbReference type="AlphaFoldDB" id="A0A6N8I659"/>
<protein>
    <submittedName>
        <fullName evidence="1">Stage III sporulation protein AB</fullName>
    </submittedName>
</protein>
<dbReference type="RefSeq" id="WP_166525187.1">
    <property type="nucleotide sequence ID" value="NZ_VWXL01000108.1"/>
</dbReference>
<sequence>MAGTLWGFMESRKLSVRVESLESFLRFLSAAKTEVRYSAVPVVQVLKRHGTDFRFMRECAKQSDGGKGFAAAWKSAVVCFAKYDGFTARDREMLLSFGEDFGASDTDGQISHLELFSGLFGANLKSAREDRNRKSKLYLMLGIFAGLSSALLLC</sequence>
<proteinExistence type="predicted"/>
<dbReference type="Proteomes" id="UP000469440">
    <property type="component" value="Unassembled WGS sequence"/>
</dbReference>
<accession>A0A6N8I659</accession>
<evidence type="ECO:0000313" key="2">
    <source>
        <dbReference type="Proteomes" id="UP000469440"/>
    </source>
</evidence>
<comment type="caution">
    <text evidence="1">The sequence shown here is derived from an EMBL/GenBank/DDBJ whole genome shotgun (WGS) entry which is preliminary data.</text>
</comment>
<evidence type="ECO:0000313" key="1">
    <source>
        <dbReference type="EMBL" id="MVB12993.1"/>
    </source>
</evidence>
<organism evidence="1 2">
    <name type="scientific">Caproicibacter fermentans</name>
    <dbReference type="NCBI Taxonomy" id="2576756"/>
    <lineage>
        <taxon>Bacteria</taxon>
        <taxon>Bacillati</taxon>
        <taxon>Bacillota</taxon>
        <taxon>Clostridia</taxon>
        <taxon>Eubacteriales</taxon>
        <taxon>Acutalibacteraceae</taxon>
        <taxon>Caproicibacter</taxon>
    </lineage>
</organism>